<reference evidence="2 3" key="1">
    <citation type="submission" date="2024-02" db="EMBL/GenBank/DDBJ databases">
        <authorList>
            <person name="Chen Y."/>
            <person name="Shah S."/>
            <person name="Dougan E. K."/>
            <person name="Thang M."/>
            <person name="Chan C."/>
        </authorList>
    </citation>
    <scope>NUCLEOTIDE SEQUENCE [LARGE SCALE GENOMIC DNA]</scope>
</reference>
<feature type="region of interest" description="Disordered" evidence="1">
    <location>
        <begin position="626"/>
        <end position="692"/>
    </location>
</feature>
<comment type="caution">
    <text evidence="2">The sequence shown here is derived from an EMBL/GenBank/DDBJ whole genome shotgun (WGS) entry which is preliminary data.</text>
</comment>
<dbReference type="EMBL" id="CAXAMM010018857">
    <property type="protein sequence ID" value="CAK9044338.1"/>
    <property type="molecule type" value="Genomic_DNA"/>
</dbReference>
<organism evidence="2 3">
    <name type="scientific">Durusdinium trenchii</name>
    <dbReference type="NCBI Taxonomy" id="1381693"/>
    <lineage>
        <taxon>Eukaryota</taxon>
        <taxon>Sar</taxon>
        <taxon>Alveolata</taxon>
        <taxon>Dinophyceae</taxon>
        <taxon>Suessiales</taxon>
        <taxon>Symbiodiniaceae</taxon>
        <taxon>Durusdinium</taxon>
    </lineage>
</organism>
<sequence>MMPFSLGYFKAKTRVTVLMTMLALARDIGCDNYAEAVRNIMEHYDKTSRDLLIAYTIEIGHENTPWTDDNLSSKKFKSNSGPVWQARGKVTKESNKLMVQHQINCHRKITPTMRRKVDKTQMEATAEEAAFVISVRDEVLQLMPVSTDLLNEKWVDLYGSGDPTVVLEVQSAVMNRDCTNVRDIPSIAGVMNIHSDQAPLPSVAVHEMSKLEEETFSLRMKQLEYDLQAIRVAKAKKSSYELQVRHTKMQYRIKVYEESQKAAKIFLNDTSKIIAYNGSDDLVRTLQSFIVEKTHRSKLDESGNACLIFLNWSAPSTLKNNARASQAAAAAFLLGQSARNVGLLLQPEFTYKKGELWMLENSTMKQLAQNGITLDKSFTLQFKEKVDQRDHVRPLNYRGRFLEGVSAKSQTKEFLWRSSALWRDGRTAMATQLHTKDMITVESPLEDQSQQVAVTVPDGEEYLFHGARKVEQIGRDGAEKILGGMLEGLSLTGRSGVFIVDLNMGTGSMFDAFANLKQTFNFPCFYVGCTDDCTTSEWFGLQKTESLARLHMDGSMTIPGLPKPALECPTDILEKEPAPPRLNLLTPRSDLYPIIPQNIMQEYGAHESFSEEFNSFLDKVVEEFGPIPQDESAEDKKNKETGQDNKEKDGNGKDEPNKAEGETKAPRKRKSGGANGADAKKQKVDSSKVKTIDSVGKQGALVETPLINAKIEGVQLHIKSQNKPYLFNTGAQEASLKAGLIICGFGKGKWKLAEGSQENNPRTEVLFELSGPDDLATWKMKKHFSTFVPQNPKQPIPPKLAEFFQ</sequence>
<accession>A0ABP0LYM9</accession>
<protein>
    <submittedName>
        <fullName evidence="2">Uncharacterized protein</fullName>
    </submittedName>
</protein>
<name>A0ABP0LYM9_9DINO</name>
<evidence type="ECO:0000313" key="2">
    <source>
        <dbReference type="EMBL" id="CAK9044338.1"/>
    </source>
</evidence>
<evidence type="ECO:0000256" key="1">
    <source>
        <dbReference type="SAM" id="MobiDB-lite"/>
    </source>
</evidence>
<proteinExistence type="predicted"/>
<feature type="compositionally biased region" description="Basic and acidic residues" evidence="1">
    <location>
        <begin position="678"/>
        <end position="691"/>
    </location>
</feature>
<keyword evidence="3" id="KW-1185">Reference proteome</keyword>
<gene>
    <name evidence="2" type="ORF">SCF082_LOCUS25199</name>
</gene>
<feature type="compositionally biased region" description="Basic and acidic residues" evidence="1">
    <location>
        <begin position="634"/>
        <end position="665"/>
    </location>
</feature>
<evidence type="ECO:0000313" key="3">
    <source>
        <dbReference type="Proteomes" id="UP001642464"/>
    </source>
</evidence>
<dbReference type="Proteomes" id="UP001642464">
    <property type="component" value="Unassembled WGS sequence"/>
</dbReference>